<keyword evidence="2" id="KW-1185">Reference proteome</keyword>
<protein>
    <submittedName>
        <fullName evidence="1">Uncharacterized protein</fullName>
    </submittedName>
</protein>
<name>A0AAX4P5B8_9CHLO</name>
<dbReference type="EMBL" id="CP151503">
    <property type="protein sequence ID" value="WZN61112.1"/>
    <property type="molecule type" value="Genomic_DNA"/>
</dbReference>
<proteinExistence type="predicted"/>
<accession>A0AAX4P5B8</accession>
<reference evidence="1 2" key="1">
    <citation type="submission" date="2024-03" db="EMBL/GenBank/DDBJ databases">
        <title>Complete genome sequence of the green alga Chloropicon roscoffensis RCC1871.</title>
        <authorList>
            <person name="Lemieux C."/>
            <person name="Pombert J.-F."/>
            <person name="Otis C."/>
            <person name="Turmel M."/>
        </authorList>
    </citation>
    <scope>NUCLEOTIDE SEQUENCE [LARGE SCALE GENOMIC DNA]</scope>
    <source>
        <strain evidence="1 2">RCC1871</strain>
    </source>
</reference>
<evidence type="ECO:0000313" key="1">
    <source>
        <dbReference type="EMBL" id="WZN61112.1"/>
    </source>
</evidence>
<dbReference type="AlphaFoldDB" id="A0AAX4P5B8"/>
<dbReference type="Proteomes" id="UP001472866">
    <property type="component" value="Chromosome 03"/>
</dbReference>
<gene>
    <name evidence="1" type="ORF">HKI87_03g26460</name>
</gene>
<sequence length="410" mass="46350">MLRMMRMRMDRRWRSRASPSTCVGSYLKSSFLARSWRNTRWCTTRGRQTTGYLLLGALAKGKGEFHDKDQDEETTEAEAKALRRVASVLRQRRLRAEAKDLSDEPSIEEGEGDGSGDDLILDYLPELAQLPRDALELLCAAGYVKQDEWHELHPRMKTRQAEAKRERELGFQRCKDLVLSGARQAEDSLAYDGQDPEDFLRNAQDFFDELSWHYRKGSYKDVCLADALRDRSSRPKTMEDLRRSVEYSIPAPERTREEQLEYRRCERLLYELEDAHSAGNLSLIVPRLRLAGLVGEDPACECPGRAAATAGEVLGTLAGAGFRAGRVDFCWLETVVDGTSEEEAQARNPRSVHVDYNLVHEEWGGAEVESEWRVGDSGLVDLVVVRWRDGGVPGEAFAEAYAAALKRLSS</sequence>
<evidence type="ECO:0000313" key="2">
    <source>
        <dbReference type="Proteomes" id="UP001472866"/>
    </source>
</evidence>
<organism evidence="1 2">
    <name type="scientific">Chloropicon roscoffensis</name>
    <dbReference type="NCBI Taxonomy" id="1461544"/>
    <lineage>
        <taxon>Eukaryota</taxon>
        <taxon>Viridiplantae</taxon>
        <taxon>Chlorophyta</taxon>
        <taxon>Chloropicophyceae</taxon>
        <taxon>Chloropicales</taxon>
        <taxon>Chloropicaceae</taxon>
        <taxon>Chloropicon</taxon>
    </lineage>
</organism>